<evidence type="ECO:0000313" key="4">
    <source>
        <dbReference type="Proteomes" id="UP000029867"/>
    </source>
</evidence>
<feature type="compositionally biased region" description="Polar residues" evidence="1">
    <location>
        <begin position="192"/>
        <end position="202"/>
    </location>
</feature>
<sequence length="736" mass="83020">MQMVENNHKRKVSSLSRGFGISVIATSPTTSPQLKRDSKLSSEEYIHAEKRPSTYNPPRGLTENMVKNLSTQTAGDTSIDSFVDDSMVSSAYSGNTSDMIISASNASDNNDILDDDNSTLHPYITSSHVDVSLSTSTLRRSSFNKQKYSPKLGNSHSPQDKKPILSQRFRSSPSLITPTFSVTSPIIAPPRQNRSSLQLSQHSPRHQFPLKASTTTKLPRRRSAQPLTKKEKDKLFDNDNDYLMPGDENMDMFMYNVPIASASSLRMFQNAGALQSTEALKKAWNESESNLIIPPSPLPGKIGNDATFGHPPRTPISMNGEQPSSATSKPFESPTLNKTQSFNTLSPTARQLSTFYEYSSHNQAMEELEARRQQPKPVTDDPKMVAKIDDLSLASSEKLAHLTVTRPAWIPPKNSLELHKHEQEFKKLVKYSSKKALKNSKHLVKLEHDRVIGDSRLKYLSEKPNLTYSNCKEVRKYILVSEIEPSIRFKLFQNLLAHKVGKSFLFIPPFSKENAEENSEFPDKMDDLDVASLFEKGTTVLTPEETISLQTVLQPIARPIPSKNVDISLLPKVPALPLQTMLPRLAKIGLTLLRKNYSVLETRSIVYWLHVYIFTFKFKASFDSMLTKDTVTKLFKDFKDDYSILSIPTGLDLILDLPRDVLSKCIELIIVFWCLGGERGTRLFFALIACIIRDYHFGWNNLQVIFHSKAHLYIGDDDKSIENFFTHVLKHYGLIN</sequence>
<dbReference type="Pfam" id="PF22874">
    <property type="entry name" value="SBE2_M"/>
    <property type="match status" value="1"/>
</dbReference>
<dbReference type="VEuPathDB" id="FungiDB:C5L36_0B11270"/>
<dbReference type="EMBL" id="JQFK01000010">
    <property type="protein sequence ID" value="KGK39284.1"/>
    <property type="molecule type" value="Genomic_DNA"/>
</dbReference>
<evidence type="ECO:0000259" key="2">
    <source>
        <dbReference type="Pfam" id="PF22874"/>
    </source>
</evidence>
<feature type="region of interest" description="Disordered" evidence="1">
    <location>
        <begin position="143"/>
        <end position="163"/>
    </location>
</feature>
<feature type="region of interest" description="Disordered" evidence="1">
    <location>
        <begin position="305"/>
        <end position="344"/>
    </location>
</feature>
<feature type="compositionally biased region" description="Basic and acidic residues" evidence="1">
    <location>
        <begin position="228"/>
        <end position="237"/>
    </location>
</feature>
<evidence type="ECO:0000313" key="3">
    <source>
        <dbReference type="EMBL" id="KGK39284.1"/>
    </source>
</evidence>
<proteinExistence type="predicted"/>
<dbReference type="Proteomes" id="UP000029867">
    <property type="component" value="Unassembled WGS sequence"/>
</dbReference>
<comment type="caution">
    <text evidence="3">The sequence shown here is derived from an EMBL/GenBank/DDBJ whole genome shotgun (WGS) entry which is preliminary data.</text>
</comment>
<dbReference type="InterPro" id="IPR053949">
    <property type="entry name" value="SBE2/SBE22_M"/>
</dbReference>
<feature type="compositionally biased region" description="Polar residues" evidence="1">
    <location>
        <begin position="316"/>
        <end position="344"/>
    </location>
</feature>
<evidence type="ECO:0000256" key="1">
    <source>
        <dbReference type="SAM" id="MobiDB-lite"/>
    </source>
</evidence>
<feature type="domain" description="SBE2/SBE22 middle" evidence="2">
    <location>
        <begin position="334"/>
        <end position="441"/>
    </location>
</feature>
<gene>
    <name evidence="3" type="ORF">JL09_g1553</name>
</gene>
<dbReference type="HOGENOM" id="CLU_376847_0_0_1"/>
<name>A0A099P4R8_PICKU</name>
<feature type="compositionally biased region" description="Polar residues" evidence="1">
    <location>
        <begin position="143"/>
        <end position="157"/>
    </location>
</feature>
<reference evidence="4" key="1">
    <citation type="journal article" date="2014" name="Microb. Cell Fact.">
        <title>Exploiting Issatchenkia orientalis SD108 for succinic acid production.</title>
        <authorList>
            <person name="Xiao H."/>
            <person name="Shao Z."/>
            <person name="Jiang Y."/>
            <person name="Dole S."/>
            <person name="Zhao H."/>
        </authorList>
    </citation>
    <scope>NUCLEOTIDE SEQUENCE [LARGE SCALE GENOMIC DNA]</scope>
    <source>
        <strain evidence="4">SD108</strain>
    </source>
</reference>
<organism evidence="3 4">
    <name type="scientific">Pichia kudriavzevii</name>
    <name type="common">Yeast</name>
    <name type="synonym">Issatchenkia orientalis</name>
    <dbReference type="NCBI Taxonomy" id="4909"/>
    <lineage>
        <taxon>Eukaryota</taxon>
        <taxon>Fungi</taxon>
        <taxon>Dikarya</taxon>
        <taxon>Ascomycota</taxon>
        <taxon>Saccharomycotina</taxon>
        <taxon>Pichiomycetes</taxon>
        <taxon>Pichiales</taxon>
        <taxon>Pichiaceae</taxon>
        <taxon>Pichia</taxon>
    </lineage>
</organism>
<dbReference type="AlphaFoldDB" id="A0A099P4R8"/>
<dbReference type="eggNOG" id="ENOG502QR4N">
    <property type="taxonomic scope" value="Eukaryota"/>
</dbReference>
<accession>A0A099P4R8</accession>
<feature type="region of interest" description="Disordered" evidence="1">
    <location>
        <begin position="176"/>
        <end position="239"/>
    </location>
</feature>
<protein>
    <recommendedName>
        <fullName evidence="2">SBE2/SBE22 middle domain-containing protein</fullName>
    </recommendedName>
</protein>